<dbReference type="InParanoid" id="A0A2R5GKQ7"/>
<reference evidence="12 13" key="1">
    <citation type="submission" date="2017-12" db="EMBL/GenBank/DDBJ databases">
        <title>Sequencing, de novo assembly and annotation of complete genome of a new Thraustochytrid species, strain FCC1311.</title>
        <authorList>
            <person name="Sedici K."/>
            <person name="Godart F."/>
            <person name="Aiese Cigliano R."/>
            <person name="Sanseverino W."/>
            <person name="Barakat M."/>
            <person name="Ortet P."/>
            <person name="Marechal E."/>
            <person name="Cagnac O."/>
            <person name="Amato A."/>
        </authorList>
    </citation>
    <scope>NUCLEOTIDE SEQUENCE [LARGE SCALE GENOMIC DNA]</scope>
</reference>
<evidence type="ECO:0000259" key="11">
    <source>
        <dbReference type="Pfam" id="PF14360"/>
    </source>
</evidence>
<accession>A0A2R5GKQ7</accession>
<feature type="compositionally biased region" description="Low complexity" evidence="9">
    <location>
        <begin position="369"/>
        <end position="380"/>
    </location>
</feature>
<feature type="transmembrane region" description="Helical" evidence="10">
    <location>
        <begin position="103"/>
        <end position="121"/>
    </location>
</feature>
<keyword evidence="4 10" id="KW-0812">Transmembrane</keyword>
<evidence type="ECO:0000256" key="10">
    <source>
        <dbReference type="SAM" id="Phobius"/>
    </source>
</evidence>
<evidence type="ECO:0000256" key="8">
    <source>
        <dbReference type="ARBA" id="ARBA00023136"/>
    </source>
</evidence>
<evidence type="ECO:0000256" key="4">
    <source>
        <dbReference type="ARBA" id="ARBA00022692"/>
    </source>
</evidence>
<keyword evidence="3" id="KW-0808">Transferase</keyword>
<keyword evidence="5" id="KW-0746">Sphingolipid metabolism</keyword>
<evidence type="ECO:0000313" key="13">
    <source>
        <dbReference type="Proteomes" id="UP000241890"/>
    </source>
</evidence>
<dbReference type="OrthoDB" id="422827at2759"/>
<dbReference type="Proteomes" id="UP000241890">
    <property type="component" value="Unassembled WGS sequence"/>
</dbReference>
<comment type="caution">
    <text evidence="12">The sequence shown here is derived from an EMBL/GenBank/DDBJ whole genome shotgun (WGS) entry which is preliminary data.</text>
</comment>
<feature type="transmembrane region" description="Helical" evidence="10">
    <location>
        <begin position="20"/>
        <end position="41"/>
    </location>
</feature>
<dbReference type="PANTHER" id="PTHR21290:SF25">
    <property type="entry name" value="SPHINGOMYELIN SYNTHASE-RELATED PROTEIN 1"/>
    <property type="match status" value="1"/>
</dbReference>
<dbReference type="PANTHER" id="PTHR21290">
    <property type="entry name" value="SPHINGOMYELIN SYNTHETASE"/>
    <property type="match status" value="1"/>
</dbReference>
<feature type="transmembrane region" description="Helical" evidence="10">
    <location>
        <begin position="222"/>
        <end position="243"/>
    </location>
</feature>
<dbReference type="AlphaFoldDB" id="A0A2R5GKQ7"/>
<dbReference type="GO" id="GO:0005886">
    <property type="term" value="C:plasma membrane"/>
    <property type="evidence" value="ECO:0007669"/>
    <property type="project" value="TreeGrafter"/>
</dbReference>
<keyword evidence="13" id="KW-1185">Reference proteome</keyword>
<proteinExistence type="inferred from homology"/>
<feature type="transmembrane region" description="Helical" evidence="10">
    <location>
        <begin position="190"/>
        <end position="210"/>
    </location>
</feature>
<dbReference type="GO" id="GO:0046513">
    <property type="term" value="P:ceramide biosynthetic process"/>
    <property type="evidence" value="ECO:0007669"/>
    <property type="project" value="TreeGrafter"/>
</dbReference>
<organism evidence="12 13">
    <name type="scientific">Hondaea fermentalgiana</name>
    <dbReference type="NCBI Taxonomy" id="2315210"/>
    <lineage>
        <taxon>Eukaryota</taxon>
        <taxon>Sar</taxon>
        <taxon>Stramenopiles</taxon>
        <taxon>Bigyra</taxon>
        <taxon>Labyrinthulomycetes</taxon>
        <taxon>Thraustochytrida</taxon>
        <taxon>Thraustochytriidae</taxon>
        <taxon>Hondaea</taxon>
    </lineage>
</organism>
<dbReference type="InterPro" id="IPR025749">
    <property type="entry name" value="Sphingomyelin_synth-like_dom"/>
</dbReference>
<keyword evidence="7" id="KW-0443">Lipid metabolism</keyword>
<evidence type="ECO:0000256" key="7">
    <source>
        <dbReference type="ARBA" id="ARBA00023098"/>
    </source>
</evidence>
<sequence>MLSLDHLESPWARSLRMRGLCVGLFVGVGGMYLGFVMILVAHRAFGDKSFVERVEHATEAADAAGATGSATPTAPTASDEPECMAHLIDVGFYVVPEWGAPEFLEVWVLVAVLITLLRFTFSSALTSTILRRWFFLTGVLSVCRGLARVLTLRPPTTSVTACEIQDQPDVSVFWVALSSYARQASNCVDVVFALHVVHLTLASLVWLYYVESAGPLGVSANIVRFVVILYCFAGYMLVLSTRAHYTADLFVWSSFTAAIWVMYHHWVVLLRLDALGMIGSEFRYSRKNILAAFVLWFEAGAEDLYFASAFESPSRQLGAEGSHHLSLYSSTPHPSQLSLSDDPEFDEGFDDAGPHVVFDSSSTQAQAGLLPSPSSDSMSLKGYESFGKLGRPDR</sequence>
<feature type="compositionally biased region" description="Acidic residues" evidence="9">
    <location>
        <begin position="341"/>
        <end position="350"/>
    </location>
</feature>
<evidence type="ECO:0000256" key="6">
    <source>
        <dbReference type="ARBA" id="ARBA00022989"/>
    </source>
</evidence>
<comment type="similarity">
    <text evidence="2">Belongs to the sphingomyelin synthase family.</text>
</comment>
<feature type="compositionally biased region" description="Polar residues" evidence="9">
    <location>
        <begin position="329"/>
        <end position="339"/>
    </location>
</feature>
<feature type="transmembrane region" description="Helical" evidence="10">
    <location>
        <begin position="249"/>
        <end position="269"/>
    </location>
</feature>
<evidence type="ECO:0000256" key="5">
    <source>
        <dbReference type="ARBA" id="ARBA00022919"/>
    </source>
</evidence>
<feature type="region of interest" description="Disordered" evidence="9">
    <location>
        <begin position="329"/>
        <end position="394"/>
    </location>
</feature>
<dbReference type="GO" id="GO:0047493">
    <property type="term" value="F:ceramide cholinephosphotransferase activity"/>
    <property type="evidence" value="ECO:0007669"/>
    <property type="project" value="TreeGrafter"/>
</dbReference>
<gene>
    <name evidence="12" type="ORF">FCC1311_050822</name>
</gene>
<evidence type="ECO:0000256" key="2">
    <source>
        <dbReference type="ARBA" id="ARBA00005441"/>
    </source>
</evidence>
<dbReference type="GO" id="GO:0033188">
    <property type="term" value="F:sphingomyelin synthase activity"/>
    <property type="evidence" value="ECO:0007669"/>
    <property type="project" value="TreeGrafter"/>
</dbReference>
<evidence type="ECO:0000256" key="3">
    <source>
        <dbReference type="ARBA" id="ARBA00022679"/>
    </source>
</evidence>
<dbReference type="Pfam" id="PF14360">
    <property type="entry name" value="PAP2_C"/>
    <property type="match status" value="1"/>
</dbReference>
<evidence type="ECO:0000256" key="1">
    <source>
        <dbReference type="ARBA" id="ARBA00004141"/>
    </source>
</evidence>
<dbReference type="InterPro" id="IPR045221">
    <property type="entry name" value="Sphingomyelin_synth-like"/>
</dbReference>
<dbReference type="GO" id="GO:0000139">
    <property type="term" value="C:Golgi membrane"/>
    <property type="evidence" value="ECO:0007669"/>
    <property type="project" value="TreeGrafter"/>
</dbReference>
<feature type="domain" description="Sphingomyelin synthase-like" evidence="11">
    <location>
        <begin position="186"/>
        <end position="264"/>
    </location>
</feature>
<evidence type="ECO:0000313" key="12">
    <source>
        <dbReference type="EMBL" id="GBG28861.1"/>
    </source>
</evidence>
<keyword evidence="8 10" id="KW-0472">Membrane</keyword>
<dbReference type="GO" id="GO:0005789">
    <property type="term" value="C:endoplasmic reticulum membrane"/>
    <property type="evidence" value="ECO:0007669"/>
    <property type="project" value="TreeGrafter"/>
</dbReference>
<comment type="subcellular location">
    <subcellularLocation>
        <location evidence="1">Membrane</location>
        <topology evidence="1">Multi-pass membrane protein</topology>
    </subcellularLocation>
</comment>
<name>A0A2R5GKQ7_9STRA</name>
<dbReference type="EMBL" id="BEYU01000049">
    <property type="protein sequence ID" value="GBG28861.1"/>
    <property type="molecule type" value="Genomic_DNA"/>
</dbReference>
<protein>
    <recommendedName>
        <fullName evidence="11">Sphingomyelin synthase-like domain-containing protein</fullName>
    </recommendedName>
</protein>
<evidence type="ECO:0000256" key="9">
    <source>
        <dbReference type="SAM" id="MobiDB-lite"/>
    </source>
</evidence>
<keyword evidence="6 10" id="KW-1133">Transmembrane helix</keyword>